<sequence length="273" mass="31811">MIIKEKIMDLFTRKDGTSIHYSTLGEGYPIVLIHTVLDNYSVFNKLAAELAKSFQVVLIDLRGHGYSDKPRHIEIKDFSDDIVELLKYLYIEEVAFVCHEMGGIIGADISVRYPEFTSSLMLVNPTSIEGELPEERLFRKYAHIIRNWDPEKQDKFLNKRKYYRPRKMNRFLKHVVDTNEISTKEEIQAVKEVFKNADISQTYRNVVVPTKIIAGEFGERTTRLEAKEVADLIQNADFEVYQESSAFPFVEEQERFVEDTAAFINKHHDEKHV</sequence>
<proteinExistence type="predicted"/>
<dbReference type="EC" id="3.1.1.24" evidence="3"/>
<reference evidence="3 4" key="1">
    <citation type="journal article" date="2012" name="MBio">
        <title>Identification of a highly transmissible animal-independent Staphylococcus aureus ST398 clone with distinct genomic and cell adhesion properties.</title>
        <authorList>
            <person name="Uhlemann A.C."/>
            <person name="Porcella S.F."/>
            <person name="Trivedi S."/>
            <person name="Sullivan S.B."/>
            <person name="Hafer C."/>
            <person name="Kennedy A.D."/>
            <person name="Barbian K.D."/>
            <person name="McCarthy A.J."/>
            <person name="Street C."/>
            <person name="Hirschberg D.L."/>
            <person name="Lipkin W.I."/>
            <person name="Lindsay J.A."/>
            <person name="DeLeo F.R."/>
            <person name="Lowy F.D."/>
        </authorList>
    </citation>
    <scope>NUCLEOTIDE SEQUENCE [LARGE SCALE GENOMIC DNA]</scope>
    <source>
        <strain evidence="3 4">DR10</strain>
    </source>
</reference>
<accession>A0ABC9PYB9</accession>
<protein>
    <submittedName>
        <fullName evidence="3">3-oxoadipate enol-lactonase</fullName>
        <ecNumber evidence="3">3.1.1.24</ecNumber>
    </submittedName>
</protein>
<name>A0ABC9PYB9_STAA5</name>
<feature type="domain" description="AB hydrolase-1" evidence="2">
    <location>
        <begin position="28"/>
        <end position="148"/>
    </location>
</feature>
<dbReference type="EMBL" id="AIDT01000015">
    <property type="protein sequence ID" value="EIA13549.1"/>
    <property type="molecule type" value="Genomic_DNA"/>
</dbReference>
<dbReference type="Gene3D" id="3.40.50.1820">
    <property type="entry name" value="alpha/beta hydrolase"/>
    <property type="match status" value="1"/>
</dbReference>
<dbReference type="AlphaFoldDB" id="A0ABC9PYB9"/>
<dbReference type="PANTHER" id="PTHR43798">
    <property type="entry name" value="MONOACYLGLYCEROL LIPASE"/>
    <property type="match status" value="1"/>
</dbReference>
<gene>
    <name evidence="3" type="ORF">ST398NM02_0693</name>
</gene>
<dbReference type="GO" id="GO:0047570">
    <property type="term" value="F:3-oxoadipate enol-lactonase activity"/>
    <property type="evidence" value="ECO:0007669"/>
    <property type="project" value="UniProtKB-EC"/>
</dbReference>
<dbReference type="PANTHER" id="PTHR43798:SF31">
    <property type="entry name" value="AB HYDROLASE SUPERFAMILY PROTEIN YCLE"/>
    <property type="match status" value="1"/>
</dbReference>
<dbReference type="InterPro" id="IPR050266">
    <property type="entry name" value="AB_hydrolase_sf"/>
</dbReference>
<evidence type="ECO:0000313" key="3">
    <source>
        <dbReference type="EMBL" id="EIA13549.1"/>
    </source>
</evidence>
<comment type="caution">
    <text evidence="3">The sequence shown here is derived from an EMBL/GenBank/DDBJ whole genome shotgun (WGS) entry which is preliminary data.</text>
</comment>
<dbReference type="PRINTS" id="PR00111">
    <property type="entry name" value="ABHYDROLASE"/>
</dbReference>
<dbReference type="Proteomes" id="UP000003093">
    <property type="component" value="Unassembled WGS sequence"/>
</dbReference>
<evidence type="ECO:0000256" key="1">
    <source>
        <dbReference type="ARBA" id="ARBA00022801"/>
    </source>
</evidence>
<dbReference type="SUPFAM" id="SSF53474">
    <property type="entry name" value="alpha/beta-Hydrolases"/>
    <property type="match status" value="1"/>
</dbReference>
<keyword evidence="1 3" id="KW-0378">Hydrolase</keyword>
<dbReference type="Pfam" id="PF00561">
    <property type="entry name" value="Abhydrolase_1"/>
    <property type="match status" value="1"/>
</dbReference>
<organism evidence="3 4">
    <name type="scientific">Staphylococcus aureus subsp. aureus DR10</name>
    <dbReference type="NCBI Taxonomy" id="1155079"/>
    <lineage>
        <taxon>Bacteria</taxon>
        <taxon>Bacillati</taxon>
        <taxon>Bacillota</taxon>
        <taxon>Bacilli</taxon>
        <taxon>Bacillales</taxon>
        <taxon>Staphylococcaceae</taxon>
        <taxon>Staphylococcus</taxon>
    </lineage>
</organism>
<evidence type="ECO:0000259" key="2">
    <source>
        <dbReference type="Pfam" id="PF00561"/>
    </source>
</evidence>
<dbReference type="InterPro" id="IPR000073">
    <property type="entry name" value="AB_hydrolase_1"/>
</dbReference>
<dbReference type="InterPro" id="IPR029058">
    <property type="entry name" value="AB_hydrolase_fold"/>
</dbReference>
<evidence type="ECO:0000313" key="4">
    <source>
        <dbReference type="Proteomes" id="UP000003093"/>
    </source>
</evidence>